<sequence>MKGWDAFVSSFLNLQVIGTYWPVIVQGFFVTVELAVLIVIVGLALGLVLAVIRAFGIRPLNWLIIFIVDVFRALPPLVIIVLLYFGLPAAGLSFSGFTATFISLALILAAFSEEIYWAGITAVPHGQTEAARALGLRFLHVLFLVVLPQALRMVIPPLVNRTIAITKGTALGSVVAVSEILGAAQSSVAFSLNPSPLTLGALAYLILFLPVVIVGRRIELRFARPFAR</sequence>
<dbReference type="OrthoDB" id="9809799at2"/>
<evidence type="ECO:0000313" key="11">
    <source>
        <dbReference type="EMBL" id="PZW45906.1"/>
    </source>
</evidence>
<evidence type="ECO:0000256" key="4">
    <source>
        <dbReference type="ARBA" id="ARBA00022475"/>
    </source>
</evidence>
<name>A0A2W7IG22_9PROT</name>
<dbReference type="CDD" id="cd06261">
    <property type="entry name" value="TM_PBP2"/>
    <property type="match status" value="1"/>
</dbReference>
<accession>A0A2W7IG22</accession>
<proteinExistence type="inferred from homology"/>
<reference evidence="11 12" key="1">
    <citation type="submission" date="2018-06" db="EMBL/GenBank/DDBJ databases">
        <title>Genomic Encyclopedia of Archaeal and Bacterial Type Strains, Phase II (KMG-II): from individual species to whole genera.</title>
        <authorList>
            <person name="Goeker M."/>
        </authorList>
    </citation>
    <scope>NUCLEOTIDE SEQUENCE [LARGE SCALE GENOMIC DNA]</scope>
    <source>
        <strain evidence="11 12">DSM 24525</strain>
    </source>
</reference>
<dbReference type="Gene3D" id="1.10.3720.10">
    <property type="entry name" value="MetI-like"/>
    <property type="match status" value="1"/>
</dbReference>
<dbReference type="InterPro" id="IPR000515">
    <property type="entry name" value="MetI-like"/>
</dbReference>
<dbReference type="PANTHER" id="PTHR30614:SF0">
    <property type="entry name" value="L-CYSTINE TRANSPORT SYSTEM PERMEASE PROTEIN TCYL"/>
    <property type="match status" value="1"/>
</dbReference>
<dbReference type="AlphaFoldDB" id="A0A2W7IG22"/>
<evidence type="ECO:0000256" key="1">
    <source>
        <dbReference type="ARBA" id="ARBA00004429"/>
    </source>
</evidence>
<feature type="transmembrane region" description="Helical" evidence="9">
    <location>
        <begin position="62"/>
        <end position="85"/>
    </location>
</feature>
<feature type="domain" description="ABC transmembrane type-1" evidence="10">
    <location>
        <begin position="28"/>
        <end position="215"/>
    </location>
</feature>
<evidence type="ECO:0000256" key="8">
    <source>
        <dbReference type="ARBA" id="ARBA00023136"/>
    </source>
</evidence>
<gene>
    <name evidence="11" type="ORF">C8P66_110104</name>
</gene>
<comment type="caution">
    <text evidence="11">The sequence shown here is derived from an EMBL/GenBank/DDBJ whole genome shotgun (WGS) entry which is preliminary data.</text>
</comment>
<keyword evidence="8 9" id="KW-0472">Membrane</keyword>
<feature type="transmembrane region" description="Helical" evidence="9">
    <location>
        <begin position="91"/>
        <end position="112"/>
    </location>
</feature>
<feature type="transmembrane region" description="Helical" evidence="9">
    <location>
        <begin position="133"/>
        <end position="151"/>
    </location>
</feature>
<keyword evidence="4" id="KW-1003">Cell membrane</keyword>
<dbReference type="RefSeq" id="WP_111398172.1">
    <property type="nucleotide sequence ID" value="NZ_QKYU01000010.1"/>
</dbReference>
<dbReference type="GO" id="GO:0006865">
    <property type="term" value="P:amino acid transport"/>
    <property type="evidence" value="ECO:0007669"/>
    <property type="project" value="UniProtKB-KW"/>
</dbReference>
<keyword evidence="3 9" id="KW-0813">Transport</keyword>
<comment type="subcellular location">
    <subcellularLocation>
        <location evidence="1">Cell inner membrane</location>
        <topology evidence="1">Multi-pass membrane protein</topology>
    </subcellularLocation>
    <subcellularLocation>
        <location evidence="9">Cell membrane</location>
        <topology evidence="9">Multi-pass membrane protein</topology>
    </subcellularLocation>
</comment>
<dbReference type="GO" id="GO:0022857">
    <property type="term" value="F:transmembrane transporter activity"/>
    <property type="evidence" value="ECO:0007669"/>
    <property type="project" value="InterPro"/>
</dbReference>
<evidence type="ECO:0000256" key="3">
    <source>
        <dbReference type="ARBA" id="ARBA00022448"/>
    </source>
</evidence>
<evidence type="ECO:0000256" key="5">
    <source>
        <dbReference type="ARBA" id="ARBA00022692"/>
    </source>
</evidence>
<keyword evidence="5 9" id="KW-0812">Transmembrane</keyword>
<dbReference type="InterPro" id="IPR035906">
    <property type="entry name" value="MetI-like_sf"/>
</dbReference>
<keyword evidence="12" id="KW-1185">Reference proteome</keyword>
<keyword evidence="6" id="KW-0029">Amino-acid transport</keyword>
<dbReference type="PANTHER" id="PTHR30614">
    <property type="entry name" value="MEMBRANE COMPONENT OF AMINO ACID ABC TRANSPORTER"/>
    <property type="match status" value="1"/>
</dbReference>
<evidence type="ECO:0000259" key="10">
    <source>
        <dbReference type="PROSITE" id="PS50928"/>
    </source>
</evidence>
<dbReference type="SUPFAM" id="SSF161098">
    <property type="entry name" value="MetI-like"/>
    <property type="match status" value="1"/>
</dbReference>
<dbReference type="NCBIfam" id="TIGR01726">
    <property type="entry name" value="HEQRo_perm_3TM"/>
    <property type="match status" value="1"/>
</dbReference>
<feature type="transmembrane region" description="Helical" evidence="9">
    <location>
        <begin position="197"/>
        <end position="215"/>
    </location>
</feature>
<organism evidence="11 12">
    <name type="scientific">Humitalea rosea</name>
    <dbReference type="NCBI Taxonomy" id="990373"/>
    <lineage>
        <taxon>Bacteria</taxon>
        <taxon>Pseudomonadati</taxon>
        <taxon>Pseudomonadota</taxon>
        <taxon>Alphaproteobacteria</taxon>
        <taxon>Acetobacterales</taxon>
        <taxon>Roseomonadaceae</taxon>
        <taxon>Humitalea</taxon>
    </lineage>
</organism>
<feature type="transmembrane region" description="Helical" evidence="9">
    <location>
        <begin position="20"/>
        <end position="50"/>
    </location>
</feature>
<dbReference type="InterPro" id="IPR043429">
    <property type="entry name" value="ArtM/GltK/GlnP/TcyL/YhdX-like"/>
</dbReference>
<evidence type="ECO:0000313" key="12">
    <source>
        <dbReference type="Proteomes" id="UP000249688"/>
    </source>
</evidence>
<dbReference type="PROSITE" id="PS50928">
    <property type="entry name" value="ABC_TM1"/>
    <property type="match status" value="1"/>
</dbReference>
<dbReference type="EMBL" id="QKYU01000010">
    <property type="protein sequence ID" value="PZW45906.1"/>
    <property type="molecule type" value="Genomic_DNA"/>
</dbReference>
<comment type="similarity">
    <text evidence="2">Belongs to the binding-protein-dependent transport system permease family. HisMQ subfamily.</text>
</comment>
<dbReference type="Pfam" id="PF00528">
    <property type="entry name" value="BPD_transp_1"/>
    <property type="match status" value="1"/>
</dbReference>
<dbReference type="InterPro" id="IPR010065">
    <property type="entry name" value="AA_ABC_transptr_permease_3TM"/>
</dbReference>
<evidence type="ECO:0000256" key="9">
    <source>
        <dbReference type="RuleBase" id="RU363032"/>
    </source>
</evidence>
<dbReference type="Proteomes" id="UP000249688">
    <property type="component" value="Unassembled WGS sequence"/>
</dbReference>
<evidence type="ECO:0000256" key="2">
    <source>
        <dbReference type="ARBA" id="ARBA00010072"/>
    </source>
</evidence>
<dbReference type="GO" id="GO:0043190">
    <property type="term" value="C:ATP-binding cassette (ABC) transporter complex"/>
    <property type="evidence" value="ECO:0007669"/>
    <property type="project" value="InterPro"/>
</dbReference>
<protein>
    <submittedName>
        <fullName evidence="11">Amino acid ABC transporter membrane protein 1 (PAAT family)</fullName>
    </submittedName>
</protein>
<keyword evidence="7 9" id="KW-1133">Transmembrane helix</keyword>
<evidence type="ECO:0000256" key="6">
    <source>
        <dbReference type="ARBA" id="ARBA00022970"/>
    </source>
</evidence>
<evidence type="ECO:0000256" key="7">
    <source>
        <dbReference type="ARBA" id="ARBA00022989"/>
    </source>
</evidence>